<evidence type="ECO:0000313" key="2">
    <source>
        <dbReference type="EMBL" id="KAJ8890400.1"/>
    </source>
</evidence>
<organism evidence="2 3">
    <name type="scientific">Dryococelus australis</name>
    <dbReference type="NCBI Taxonomy" id="614101"/>
    <lineage>
        <taxon>Eukaryota</taxon>
        <taxon>Metazoa</taxon>
        <taxon>Ecdysozoa</taxon>
        <taxon>Arthropoda</taxon>
        <taxon>Hexapoda</taxon>
        <taxon>Insecta</taxon>
        <taxon>Pterygota</taxon>
        <taxon>Neoptera</taxon>
        <taxon>Polyneoptera</taxon>
        <taxon>Phasmatodea</taxon>
        <taxon>Verophasmatodea</taxon>
        <taxon>Anareolatae</taxon>
        <taxon>Phasmatidae</taxon>
        <taxon>Eurycanthinae</taxon>
        <taxon>Dryococelus</taxon>
    </lineage>
</organism>
<dbReference type="EMBL" id="JARBHB010000003">
    <property type="protein sequence ID" value="KAJ8890400.1"/>
    <property type="molecule type" value="Genomic_DNA"/>
</dbReference>
<evidence type="ECO:0000313" key="3">
    <source>
        <dbReference type="Proteomes" id="UP001159363"/>
    </source>
</evidence>
<proteinExistence type="predicted"/>
<dbReference type="Proteomes" id="UP001159363">
    <property type="component" value="Chromosome 3"/>
</dbReference>
<name>A0ABQ9I193_9NEOP</name>
<accession>A0ABQ9I193</accession>
<feature type="non-terminal residue" evidence="2">
    <location>
        <position position="209"/>
    </location>
</feature>
<reference evidence="2 3" key="1">
    <citation type="submission" date="2023-02" db="EMBL/GenBank/DDBJ databases">
        <title>LHISI_Scaffold_Assembly.</title>
        <authorList>
            <person name="Stuart O.P."/>
            <person name="Cleave R."/>
            <person name="Magrath M.J.L."/>
            <person name="Mikheyev A.S."/>
        </authorList>
    </citation>
    <scope>NUCLEOTIDE SEQUENCE [LARGE SCALE GENOMIC DNA]</scope>
    <source>
        <strain evidence="2">Daus_M_001</strain>
        <tissue evidence="2">Leg muscle</tissue>
    </source>
</reference>
<feature type="region of interest" description="Disordered" evidence="1">
    <location>
        <begin position="176"/>
        <end position="209"/>
    </location>
</feature>
<evidence type="ECO:0000256" key="1">
    <source>
        <dbReference type="SAM" id="MobiDB-lite"/>
    </source>
</evidence>
<protein>
    <submittedName>
        <fullName evidence="2">Uncharacterized protein</fullName>
    </submittedName>
</protein>
<keyword evidence="3" id="KW-1185">Reference proteome</keyword>
<sequence length="209" mass="23940">MARLKQRSIHRRLGLKNSILFIHVFINGCDTSAVFRKGKLSCFKLFKKHTDLQDVADVFNSSTSSRNAVVEAANRCFLKLYSAPAKETFLNLHRYHSFSQYPMPNQIFLWCHQWKEQPNSSSSEYTTRCRFCKCTTGCGGGKCGCRKRSMNCTTIYHNCHVLTLDEVNEEVDLEPVLEATDEDVNPESSKSAVDKPVSRPSHQRKKQRI</sequence>
<comment type="caution">
    <text evidence="2">The sequence shown here is derived from an EMBL/GenBank/DDBJ whole genome shotgun (WGS) entry which is preliminary data.</text>
</comment>
<feature type="compositionally biased region" description="Acidic residues" evidence="1">
    <location>
        <begin position="176"/>
        <end position="185"/>
    </location>
</feature>
<gene>
    <name evidence="2" type="ORF">PR048_009908</name>
</gene>